<protein>
    <submittedName>
        <fullName evidence="1 3">Uncharacterized protein</fullName>
    </submittedName>
</protein>
<sequence length="82" mass="8769">MFDCVFYEDALDSISGRLLRSSVSSMSCGMTERVLSGGLMRQTGGLNEGTEAALGCDDLLCGVLGRVRVRDVLNGFFGDLQV</sequence>
<reference evidence="1 2" key="2">
    <citation type="submission" date="2018-10" db="EMBL/GenBank/DDBJ databases">
        <authorList>
            <consortium name="Pathogen Informatics"/>
        </authorList>
    </citation>
    <scope>NUCLEOTIDE SEQUENCE [LARGE SCALE GENOMIC DNA]</scope>
</reference>
<dbReference type="AlphaFoldDB" id="A0A0N4UZT3"/>
<evidence type="ECO:0000313" key="3">
    <source>
        <dbReference type="WBParaSite" id="EVEC_0000314901-mRNA-1"/>
    </source>
</evidence>
<dbReference type="Proteomes" id="UP000274131">
    <property type="component" value="Unassembled WGS sequence"/>
</dbReference>
<evidence type="ECO:0000313" key="2">
    <source>
        <dbReference type="Proteomes" id="UP000274131"/>
    </source>
</evidence>
<name>A0A0N4UZT3_ENTVE</name>
<reference evidence="3" key="1">
    <citation type="submission" date="2017-02" db="UniProtKB">
        <authorList>
            <consortium name="WormBaseParasite"/>
        </authorList>
    </citation>
    <scope>IDENTIFICATION</scope>
</reference>
<dbReference type="EMBL" id="UXUI01007461">
    <property type="protein sequence ID" value="VDD87714.1"/>
    <property type="molecule type" value="Genomic_DNA"/>
</dbReference>
<dbReference type="WBParaSite" id="EVEC_0000314901-mRNA-1">
    <property type="protein sequence ID" value="EVEC_0000314901-mRNA-1"/>
    <property type="gene ID" value="EVEC_0000314901"/>
</dbReference>
<accession>A0A0N4UZT3</accession>
<gene>
    <name evidence="1" type="ORF">EVEC_LOCUS2857</name>
</gene>
<proteinExistence type="predicted"/>
<keyword evidence="2" id="KW-1185">Reference proteome</keyword>
<evidence type="ECO:0000313" key="1">
    <source>
        <dbReference type="EMBL" id="VDD87714.1"/>
    </source>
</evidence>
<organism evidence="3">
    <name type="scientific">Enterobius vermicularis</name>
    <name type="common">Human pinworm</name>
    <dbReference type="NCBI Taxonomy" id="51028"/>
    <lineage>
        <taxon>Eukaryota</taxon>
        <taxon>Metazoa</taxon>
        <taxon>Ecdysozoa</taxon>
        <taxon>Nematoda</taxon>
        <taxon>Chromadorea</taxon>
        <taxon>Rhabditida</taxon>
        <taxon>Spirurina</taxon>
        <taxon>Oxyuridomorpha</taxon>
        <taxon>Oxyuroidea</taxon>
        <taxon>Oxyuridae</taxon>
        <taxon>Enterobius</taxon>
    </lineage>
</organism>